<comment type="caution">
    <text evidence="2">The sequence shown here is derived from an EMBL/GenBank/DDBJ whole genome shotgun (WGS) entry which is preliminary data.</text>
</comment>
<dbReference type="EMBL" id="JANPWB010000006">
    <property type="protein sequence ID" value="KAJ1181116.1"/>
    <property type="molecule type" value="Genomic_DNA"/>
</dbReference>
<accession>A0AAV7TY11</accession>
<protein>
    <recommendedName>
        <fullName evidence="4">Telomere repeats-binding bouquet formation protein 2</fullName>
    </recommendedName>
</protein>
<dbReference type="Pfam" id="PF15101">
    <property type="entry name" value="TERB2"/>
    <property type="match status" value="1"/>
</dbReference>
<feature type="region of interest" description="Disordered" evidence="1">
    <location>
        <begin position="1"/>
        <end position="22"/>
    </location>
</feature>
<dbReference type="GO" id="GO:0007129">
    <property type="term" value="P:homologous chromosome pairing at meiosis"/>
    <property type="evidence" value="ECO:0007669"/>
    <property type="project" value="TreeGrafter"/>
</dbReference>
<evidence type="ECO:0008006" key="4">
    <source>
        <dbReference type="Google" id="ProtNLM"/>
    </source>
</evidence>
<gene>
    <name evidence="2" type="ORF">NDU88_006326</name>
</gene>
<dbReference type="PANTHER" id="PTHR35345:SF1">
    <property type="entry name" value="TELOMERE REPEATS-BINDING BOUQUET FORMATION PROTEIN 2"/>
    <property type="match status" value="1"/>
</dbReference>
<evidence type="ECO:0000313" key="3">
    <source>
        <dbReference type="Proteomes" id="UP001066276"/>
    </source>
</evidence>
<organism evidence="2 3">
    <name type="scientific">Pleurodeles waltl</name>
    <name type="common">Iberian ribbed newt</name>
    <dbReference type="NCBI Taxonomy" id="8319"/>
    <lineage>
        <taxon>Eukaryota</taxon>
        <taxon>Metazoa</taxon>
        <taxon>Chordata</taxon>
        <taxon>Craniata</taxon>
        <taxon>Vertebrata</taxon>
        <taxon>Euteleostomi</taxon>
        <taxon>Amphibia</taxon>
        <taxon>Batrachia</taxon>
        <taxon>Caudata</taxon>
        <taxon>Salamandroidea</taxon>
        <taxon>Salamandridae</taxon>
        <taxon>Pleurodelinae</taxon>
        <taxon>Pleurodeles</taxon>
    </lineage>
</organism>
<dbReference type="PANTHER" id="PTHR35345">
    <property type="entry name" value="TELOMERE REPEATS-BINDING BOUQUET FORMATION PROTEIN 2"/>
    <property type="match status" value="1"/>
</dbReference>
<dbReference type="GO" id="GO:0070197">
    <property type="term" value="P:meiotic attachment of telomere to nuclear envelope"/>
    <property type="evidence" value="ECO:0007669"/>
    <property type="project" value="TreeGrafter"/>
</dbReference>
<dbReference type="InterPro" id="IPR028065">
    <property type="entry name" value="TERB2"/>
</dbReference>
<name>A0AAV7TY11_PLEWA</name>
<proteinExistence type="predicted"/>
<keyword evidence="3" id="KW-1185">Reference proteome</keyword>
<evidence type="ECO:0000256" key="1">
    <source>
        <dbReference type="SAM" id="MobiDB-lite"/>
    </source>
</evidence>
<dbReference type="GO" id="GO:0005637">
    <property type="term" value="C:nuclear inner membrane"/>
    <property type="evidence" value="ECO:0007669"/>
    <property type="project" value="TreeGrafter"/>
</dbReference>
<feature type="compositionally biased region" description="Polar residues" evidence="1">
    <location>
        <begin position="1"/>
        <end position="10"/>
    </location>
</feature>
<dbReference type="Proteomes" id="UP001066276">
    <property type="component" value="Chromosome 3_2"/>
</dbReference>
<dbReference type="AlphaFoldDB" id="A0AAV7TY11"/>
<reference evidence="2" key="1">
    <citation type="journal article" date="2022" name="bioRxiv">
        <title>Sequencing and chromosome-scale assembly of the giantPleurodeles waltlgenome.</title>
        <authorList>
            <person name="Brown T."/>
            <person name="Elewa A."/>
            <person name="Iarovenko S."/>
            <person name="Subramanian E."/>
            <person name="Araus A.J."/>
            <person name="Petzold A."/>
            <person name="Susuki M."/>
            <person name="Suzuki K.-i.T."/>
            <person name="Hayashi T."/>
            <person name="Toyoda A."/>
            <person name="Oliveira C."/>
            <person name="Osipova E."/>
            <person name="Leigh N.D."/>
            <person name="Simon A."/>
            <person name="Yun M.H."/>
        </authorList>
    </citation>
    <scope>NUCLEOTIDE SEQUENCE</scope>
    <source>
        <strain evidence="2">20211129_DDA</strain>
        <tissue evidence="2">Liver</tissue>
    </source>
</reference>
<sequence>MDSHGQTQNLRLVDDSDDSKVTATHETQYQVATNDLAPVNEGGVITNHLNADYLFSSDASHPDTLSIYGSIEYAEDRATVFHSSYLSAVARSEIRDMVALGHFILPPACLQKEIRRQIGSFIWEQDRESLIKPESEITNVRRDSRKIEKTHLVCKKNQNERKEQTSVSRMPVLGKLTHCPLQSYPVNNMVTGKKGNC</sequence>
<evidence type="ECO:0000313" key="2">
    <source>
        <dbReference type="EMBL" id="KAJ1181116.1"/>
    </source>
</evidence>